<accession>A0AAE1T801</accession>
<keyword evidence="1" id="KW-1133">Transmembrane helix</keyword>
<evidence type="ECO:0000256" key="1">
    <source>
        <dbReference type="SAM" id="Phobius"/>
    </source>
</evidence>
<dbReference type="PANTHER" id="PTHR44542:SF12">
    <property type="entry name" value="THIOSULFATE SULFURTRANSFERASE 18"/>
    <property type="match status" value="1"/>
</dbReference>
<feature type="transmembrane region" description="Helical" evidence="1">
    <location>
        <begin position="21"/>
        <end position="49"/>
    </location>
</feature>
<comment type="caution">
    <text evidence="3">The sequence shown here is derived from an EMBL/GenBank/DDBJ whole genome shotgun (WGS) entry which is preliminary data.</text>
</comment>
<dbReference type="Pfam" id="PF00581">
    <property type="entry name" value="Rhodanese"/>
    <property type="match status" value="1"/>
</dbReference>
<keyword evidence="1" id="KW-0812">Transmembrane</keyword>
<reference evidence="3" key="1">
    <citation type="submission" date="2020-06" db="EMBL/GenBank/DDBJ databases">
        <authorList>
            <person name="Li T."/>
            <person name="Hu X."/>
            <person name="Zhang T."/>
            <person name="Song X."/>
            <person name="Zhang H."/>
            <person name="Dai N."/>
            <person name="Sheng W."/>
            <person name="Hou X."/>
            <person name="Wei L."/>
        </authorList>
    </citation>
    <scope>NUCLEOTIDE SEQUENCE</scope>
    <source>
        <strain evidence="3">K16</strain>
        <tissue evidence="3">Leaf</tissue>
    </source>
</reference>
<dbReference type="AlphaFoldDB" id="A0AAE1T801"/>
<evidence type="ECO:0000313" key="3">
    <source>
        <dbReference type="EMBL" id="KAK4383322.1"/>
    </source>
</evidence>
<gene>
    <name evidence="3" type="ORF">Sango_2785300</name>
</gene>
<reference evidence="3" key="2">
    <citation type="journal article" date="2024" name="Plant">
        <title>Genomic evolution and insights into agronomic trait innovations of Sesamum species.</title>
        <authorList>
            <person name="Miao H."/>
            <person name="Wang L."/>
            <person name="Qu L."/>
            <person name="Liu H."/>
            <person name="Sun Y."/>
            <person name="Le M."/>
            <person name="Wang Q."/>
            <person name="Wei S."/>
            <person name="Zheng Y."/>
            <person name="Lin W."/>
            <person name="Duan Y."/>
            <person name="Cao H."/>
            <person name="Xiong S."/>
            <person name="Wang X."/>
            <person name="Wei L."/>
            <person name="Li C."/>
            <person name="Ma Q."/>
            <person name="Ju M."/>
            <person name="Zhao R."/>
            <person name="Li G."/>
            <person name="Mu C."/>
            <person name="Tian Q."/>
            <person name="Mei H."/>
            <person name="Zhang T."/>
            <person name="Gao T."/>
            <person name="Zhang H."/>
        </authorList>
    </citation>
    <scope>NUCLEOTIDE SEQUENCE</scope>
    <source>
        <strain evidence="3">K16</strain>
    </source>
</reference>
<evidence type="ECO:0000313" key="4">
    <source>
        <dbReference type="Proteomes" id="UP001289374"/>
    </source>
</evidence>
<organism evidence="3 4">
    <name type="scientific">Sesamum angolense</name>
    <dbReference type="NCBI Taxonomy" id="2727404"/>
    <lineage>
        <taxon>Eukaryota</taxon>
        <taxon>Viridiplantae</taxon>
        <taxon>Streptophyta</taxon>
        <taxon>Embryophyta</taxon>
        <taxon>Tracheophyta</taxon>
        <taxon>Spermatophyta</taxon>
        <taxon>Magnoliopsida</taxon>
        <taxon>eudicotyledons</taxon>
        <taxon>Gunneridae</taxon>
        <taxon>Pentapetalae</taxon>
        <taxon>asterids</taxon>
        <taxon>lamiids</taxon>
        <taxon>Lamiales</taxon>
        <taxon>Pedaliaceae</taxon>
        <taxon>Sesamum</taxon>
    </lineage>
</organism>
<dbReference type="GO" id="GO:0003824">
    <property type="term" value="F:catalytic activity"/>
    <property type="evidence" value="ECO:0007669"/>
    <property type="project" value="InterPro"/>
</dbReference>
<dbReference type="SMART" id="SM00450">
    <property type="entry name" value="RHOD"/>
    <property type="match status" value="1"/>
</dbReference>
<dbReference type="SUPFAM" id="SSF52821">
    <property type="entry name" value="Rhodanese/Cell cycle control phosphatase"/>
    <property type="match status" value="1"/>
</dbReference>
<dbReference type="InterPro" id="IPR001763">
    <property type="entry name" value="Rhodanese-like_dom"/>
</dbReference>
<protein>
    <submittedName>
        <fullName evidence="3">Rhodanese-like domain-containing protein 17</fullName>
    </submittedName>
</protein>
<dbReference type="PANTHER" id="PTHR44542">
    <property type="entry name" value="THIOSULFATE SULFURTRANSFERASE 18"/>
    <property type="match status" value="1"/>
</dbReference>
<keyword evidence="1" id="KW-0472">Membrane</keyword>
<keyword evidence="4" id="KW-1185">Reference proteome</keyword>
<feature type="domain" description="Rhodanese" evidence="2">
    <location>
        <begin position="85"/>
        <end position="181"/>
    </location>
</feature>
<dbReference type="InterPro" id="IPR044684">
    <property type="entry name" value="STR17/STR18/HARC1-like"/>
</dbReference>
<dbReference type="InterPro" id="IPR036873">
    <property type="entry name" value="Rhodanese-like_dom_sf"/>
</dbReference>
<name>A0AAE1T801_9LAMI</name>
<dbReference type="PROSITE" id="PS50206">
    <property type="entry name" value="RHODANESE_3"/>
    <property type="match status" value="1"/>
</dbReference>
<dbReference type="Gene3D" id="3.40.250.10">
    <property type="entry name" value="Rhodanese-like domain"/>
    <property type="match status" value="1"/>
</dbReference>
<dbReference type="Proteomes" id="UP001289374">
    <property type="component" value="Unassembled WGS sequence"/>
</dbReference>
<dbReference type="CDD" id="cd00158">
    <property type="entry name" value="RHOD"/>
    <property type="match status" value="1"/>
</dbReference>
<proteinExistence type="predicted"/>
<sequence>MDGDTMSISFHEDRIQRNITLVPAVIVRMGAFKVVFHCGIGFLVALLLFSTSAAAAAAVDHDDEVVTIDVHAAKQLLLHHHHLPHLYLDVRTEEEFKNGQLENSINVPYMLNTSKGMVKNPKFVDQVLSLCSKEDHLILGCKSGVRSLYATTDLLNSGFKHVYNMGGGYIAWTQNGFDVKKPHPDEL</sequence>
<evidence type="ECO:0000259" key="2">
    <source>
        <dbReference type="PROSITE" id="PS50206"/>
    </source>
</evidence>
<dbReference type="EMBL" id="JACGWL010000579">
    <property type="protein sequence ID" value="KAK4383322.1"/>
    <property type="molecule type" value="Genomic_DNA"/>
</dbReference>